<accession>A0A2H3J5M8</accession>
<dbReference type="CDD" id="cd05374">
    <property type="entry name" value="17beta-HSD-like_SDR_c"/>
    <property type="match status" value="1"/>
</dbReference>
<dbReference type="PANTHER" id="PTHR44169:SF6">
    <property type="entry name" value="NADPH-DEPENDENT 1-ACYLDIHYDROXYACETONE PHOSPHATE REDUCTASE"/>
    <property type="match status" value="1"/>
</dbReference>
<dbReference type="Proteomes" id="UP000218811">
    <property type="component" value="Unassembled WGS sequence"/>
</dbReference>
<dbReference type="InterPro" id="IPR036291">
    <property type="entry name" value="NAD(P)-bd_dom_sf"/>
</dbReference>
<evidence type="ECO:0000313" key="4">
    <source>
        <dbReference type="EMBL" id="PCH34059.1"/>
    </source>
</evidence>
<dbReference type="InterPro" id="IPR002347">
    <property type="entry name" value="SDR_fam"/>
</dbReference>
<keyword evidence="5" id="KW-1185">Reference proteome</keyword>
<evidence type="ECO:0000256" key="2">
    <source>
        <dbReference type="ARBA" id="ARBA00023002"/>
    </source>
</evidence>
<proteinExistence type="inferred from homology"/>
<organism evidence="4 5">
    <name type="scientific">Wolfiporia cocos (strain MD-104)</name>
    <name type="common">Brown rot fungus</name>
    <dbReference type="NCBI Taxonomy" id="742152"/>
    <lineage>
        <taxon>Eukaryota</taxon>
        <taxon>Fungi</taxon>
        <taxon>Dikarya</taxon>
        <taxon>Basidiomycota</taxon>
        <taxon>Agaricomycotina</taxon>
        <taxon>Agaricomycetes</taxon>
        <taxon>Polyporales</taxon>
        <taxon>Phaeolaceae</taxon>
        <taxon>Wolfiporia</taxon>
    </lineage>
</organism>
<dbReference type="GO" id="GO:0016491">
    <property type="term" value="F:oxidoreductase activity"/>
    <property type="evidence" value="ECO:0007669"/>
    <property type="project" value="UniProtKB-KW"/>
</dbReference>
<evidence type="ECO:0000313" key="5">
    <source>
        <dbReference type="Proteomes" id="UP000218811"/>
    </source>
</evidence>
<dbReference type="EMBL" id="KB467831">
    <property type="protein sequence ID" value="PCH34059.1"/>
    <property type="molecule type" value="Genomic_DNA"/>
</dbReference>
<dbReference type="Pfam" id="PF00106">
    <property type="entry name" value="adh_short"/>
    <property type="match status" value="1"/>
</dbReference>
<evidence type="ECO:0000256" key="1">
    <source>
        <dbReference type="ARBA" id="ARBA00006484"/>
    </source>
</evidence>
<dbReference type="PRINTS" id="PR00081">
    <property type="entry name" value="GDHRDH"/>
</dbReference>
<dbReference type="FunFam" id="3.40.50.720:FF:000261">
    <property type="entry name" value="NADPH-dependent 1-acyldihydroxyacetone phosphate reductase"/>
    <property type="match status" value="1"/>
</dbReference>
<dbReference type="GO" id="GO:0005783">
    <property type="term" value="C:endoplasmic reticulum"/>
    <property type="evidence" value="ECO:0007669"/>
    <property type="project" value="TreeGrafter"/>
</dbReference>
<dbReference type="STRING" id="742152.A0A2H3J5M8"/>
<evidence type="ECO:0000256" key="3">
    <source>
        <dbReference type="RuleBase" id="RU000363"/>
    </source>
</evidence>
<dbReference type="Gene3D" id="3.40.50.720">
    <property type="entry name" value="NAD(P)-binding Rossmann-like Domain"/>
    <property type="match status" value="1"/>
</dbReference>
<dbReference type="OMA" id="VFSIIRM"/>
<dbReference type="OrthoDB" id="2102561at2759"/>
<reference evidence="4 5" key="1">
    <citation type="journal article" date="2012" name="Science">
        <title>The Paleozoic origin of enzymatic lignin decomposition reconstructed from 31 fungal genomes.</title>
        <authorList>
            <person name="Floudas D."/>
            <person name="Binder M."/>
            <person name="Riley R."/>
            <person name="Barry K."/>
            <person name="Blanchette R.A."/>
            <person name="Henrissat B."/>
            <person name="Martinez A.T."/>
            <person name="Otillar R."/>
            <person name="Spatafora J.W."/>
            <person name="Yadav J.S."/>
            <person name="Aerts A."/>
            <person name="Benoit I."/>
            <person name="Boyd A."/>
            <person name="Carlson A."/>
            <person name="Copeland A."/>
            <person name="Coutinho P.M."/>
            <person name="de Vries R.P."/>
            <person name="Ferreira P."/>
            <person name="Findley K."/>
            <person name="Foster B."/>
            <person name="Gaskell J."/>
            <person name="Glotzer D."/>
            <person name="Gorecki P."/>
            <person name="Heitman J."/>
            <person name="Hesse C."/>
            <person name="Hori C."/>
            <person name="Igarashi K."/>
            <person name="Jurgens J.A."/>
            <person name="Kallen N."/>
            <person name="Kersten P."/>
            <person name="Kohler A."/>
            <person name="Kuees U."/>
            <person name="Kumar T.K.A."/>
            <person name="Kuo A."/>
            <person name="LaButti K."/>
            <person name="Larrondo L.F."/>
            <person name="Lindquist E."/>
            <person name="Ling A."/>
            <person name="Lombard V."/>
            <person name="Lucas S."/>
            <person name="Lundell T."/>
            <person name="Martin R."/>
            <person name="McLaughlin D.J."/>
            <person name="Morgenstern I."/>
            <person name="Morin E."/>
            <person name="Murat C."/>
            <person name="Nagy L.G."/>
            <person name="Nolan M."/>
            <person name="Ohm R.A."/>
            <person name="Patyshakuliyeva A."/>
            <person name="Rokas A."/>
            <person name="Ruiz-Duenas F.J."/>
            <person name="Sabat G."/>
            <person name="Salamov A."/>
            <person name="Samejima M."/>
            <person name="Schmutz J."/>
            <person name="Slot J.C."/>
            <person name="St John F."/>
            <person name="Stenlid J."/>
            <person name="Sun H."/>
            <person name="Sun S."/>
            <person name="Syed K."/>
            <person name="Tsang A."/>
            <person name="Wiebenga A."/>
            <person name="Young D."/>
            <person name="Pisabarro A."/>
            <person name="Eastwood D.C."/>
            <person name="Martin F."/>
            <person name="Cullen D."/>
            <person name="Grigoriev I.V."/>
            <person name="Hibbett D.S."/>
        </authorList>
    </citation>
    <scope>NUCLEOTIDE SEQUENCE [LARGE SCALE GENOMIC DNA]</scope>
    <source>
        <strain evidence="4 5">MD-104</strain>
    </source>
</reference>
<dbReference type="PRINTS" id="PR00080">
    <property type="entry name" value="SDRFAMILY"/>
</dbReference>
<sequence length="278" mass="30510">MSRVVIVTGCSEGGIGYSLCLEFASRGCKVYATARRPESMDSLTHKNIERLKLDVTDDANVADVVKTVVEREGRIDILFNNAGVECTGPLAEMPLDRIAQSFDANVFSVIRMVRAVFPHMAARKSGTIVNMGSIAGEIATPWGGVYSATKACLKSISETLYMECAPFNISVVHLTPGGVKSNIATNYLNKFSCLPQPDSFYGGYLDSMVQHIGLSRSPHAMPSEEFARRVVTAVLQKNPPRYMTLASASTIFQILQWLPRGFVLWLFWKLLVGKPAHD</sequence>
<gene>
    <name evidence="4" type="ORF">WOLCODRAFT_113085</name>
</gene>
<comment type="similarity">
    <text evidence="1 3">Belongs to the short-chain dehydrogenases/reductases (SDR) family.</text>
</comment>
<dbReference type="PANTHER" id="PTHR44169">
    <property type="entry name" value="NADPH-DEPENDENT 1-ACYLDIHYDROXYACETONE PHOSPHATE REDUCTASE"/>
    <property type="match status" value="1"/>
</dbReference>
<dbReference type="AlphaFoldDB" id="A0A2H3J5M8"/>
<dbReference type="SUPFAM" id="SSF51735">
    <property type="entry name" value="NAD(P)-binding Rossmann-fold domains"/>
    <property type="match status" value="1"/>
</dbReference>
<protein>
    <submittedName>
        <fullName evidence="4">Oxidoreductase</fullName>
    </submittedName>
</protein>
<keyword evidence="2" id="KW-0560">Oxidoreductase</keyword>
<name>A0A2H3J5M8_WOLCO</name>